<organism evidence="3 4">
    <name type="scientific">Aminobacter carboxidus</name>
    <dbReference type="NCBI Taxonomy" id="376165"/>
    <lineage>
        <taxon>Bacteria</taxon>
        <taxon>Pseudomonadati</taxon>
        <taxon>Pseudomonadota</taxon>
        <taxon>Alphaproteobacteria</taxon>
        <taxon>Hyphomicrobiales</taxon>
        <taxon>Phyllobacteriaceae</taxon>
        <taxon>Aminobacter</taxon>
    </lineage>
</organism>
<gene>
    <name evidence="3" type="ORF">IHE39_27880</name>
</gene>
<reference evidence="3 4" key="1">
    <citation type="submission" date="2020-09" db="EMBL/GenBank/DDBJ databases">
        <title>Draft Genome Sequence of Aminobacter carboxidus type strain DSM 1086, a soil Gram-negative carboxydobacterium.</title>
        <authorList>
            <person name="Turrini P."/>
            <person name="Tescari M."/>
            <person name="Artuso I."/>
            <person name="Lugli G.A."/>
            <person name="Frangipani E."/>
            <person name="Ventura M."/>
            <person name="Visca P."/>
        </authorList>
    </citation>
    <scope>NUCLEOTIDE SEQUENCE [LARGE SCALE GENOMIC DNA]</scope>
    <source>
        <strain evidence="3 4">DSM 1086</strain>
    </source>
</reference>
<evidence type="ECO:0000313" key="3">
    <source>
        <dbReference type="EMBL" id="MBE1208117.1"/>
    </source>
</evidence>
<dbReference type="CDD" id="cd07022">
    <property type="entry name" value="S49_Sppa_36K_type"/>
    <property type="match status" value="1"/>
</dbReference>
<protein>
    <submittedName>
        <fullName evidence="3">S49 family peptidase</fullName>
    </submittedName>
</protein>
<dbReference type="Pfam" id="PF01343">
    <property type="entry name" value="Peptidase_S49"/>
    <property type="match status" value="1"/>
</dbReference>
<proteinExistence type="inferred from homology"/>
<evidence type="ECO:0000259" key="2">
    <source>
        <dbReference type="Pfam" id="PF01343"/>
    </source>
</evidence>
<evidence type="ECO:0000313" key="4">
    <source>
        <dbReference type="Proteomes" id="UP000598227"/>
    </source>
</evidence>
<dbReference type="Gene3D" id="3.90.226.10">
    <property type="entry name" value="2-enoyl-CoA Hydratase, Chain A, domain 1"/>
    <property type="match status" value="1"/>
</dbReference>
<evidence type="ECO:0000256" key="1">
    <source>
        <dbReference type="ARBA" id="ARBA00008683"/>
    </source>
</evidence>
<dbReference type="EMBL" id="JACZEP010000017">
    <property type="protein sequence ID" value="MBE1208117.1"/>
    <property type="molecule type" value="Genomic_DNA"/>
</dbReference>
<dbReference type="SUPFAM" id="SSF52096">
    <property type="entry name" value="ClpP/crotonase"/>
    <property type="match status" value="1"/>
</dbReference>
<dbReference type="RefSeq" id="WP_192568792.1">
    <property type="nucleotide sequence ID" value="NZ_JACZEP010000017.1"/>
</dbReference>
<name>A0ABR9GWQ3_9HYPH</name>
<comment type="similarity">
    <text evidence="1">Belongs to the peptidase S49 family.</text>
</comment>
<keyword evidence="4" id="KW-1185">Reference proteome</keyword>
<dbReference type="InterPro" id="IPR029045">
    <property type="entry name" value="ClpP/crotonase-like_dom_sf"/>
</dbReference>
<accession>A0ABR9GWQ3</accession>
<sequence length="295" mass="30680">MNRALQALTADPWAIVPGWLPLIAALAQRNHGAPEVAGAGDWQKRDYDLMAGPGAQRLPGAQRAYLIDGVAVLPVVGPIFPRANMMTEMSGATSVTMLQNDHRTALANPDVGAIMLMIDSPGGAVSGISAFADTVAAGSKKKQTVAFVSGQACSAAYWIGSAAPEIVIDKTGLVGSLGVVIGMSKQVAADRDGYLDLEIVSSNAPNKRPDPTAEEGLAEIRGTLDAIEKQFVTAVARGRNVSAEKVLSDFGRGGVKVGSDAVAAGMADRVQSYDATLTAMRRAVANQRKLANLKQ</sequence>
<dbReference type="PANTHER" id="PTHR42987">
    <property type="entry name" value="PEPTIDASE S49"/>
    <property type="match status" value="1"/>
</dbReference>
<dbReference type="PANTHER" id="PTHR42987:SF4">
    <property type="entry name" value="PROTEASE SOHB-RELATED"/>
    <property type="match status" value="1"/>
</dbReference>
<dbReference type="Proteomes" id="UP000598227">
    <property type="component" value="Unassembled WGS sequence"/>
</dbReference>
<dbReference type="InterPro" id="IPR002142">
    <property type="entry name" value="Peptidase_S49"/>
</dbReference>
<feature type="domain" description="Peptidase S49" evidence="2">
    <location>
        <begin position="139"/>
        <end position="283"/>
    </location>
</feature>
<dbReference type="InterPro" id="IPR033855">
    <property type="entry name" value="Protein_C"/>
</dbReference>
<comment type="caution">
    <text evidence="3">The sequence shown here is derived from an EMBL/GenBank/DDBJ whole genome shotgun (WGS) entry which is preliminary data.</text>
</comment>